<evidence type="ECO:0000313" key="3">
    <source>
        <dbReference type="Proteomes" id="UP000298652"/>
    </source>
</evidence>
<evidence type="ECO:0000259" key="1">
    <source>
        <dbReference type="PROSITE" id="PS50234"/>
    </source>
</evidence>
<dbReference type="Pfam" id="PF00092">
    <property type="entry name" value="VWA"/>
    <property type="match status" value="1"/>
</dbReference>
<dbReference type="EMBL" id="CM016559">
    <property type="protein sequence ID" value="TKW00426.1"/>
    <property type="molecule type" value="Genomic_DNA"/>
</dbReference>
<dbReference type="PANTHER" id="PTHR10579">
    <property type="entry name" value="CALCIUM-ACTIVATED CHLORIDE CHANNEL REGULATOR"/>
    <property type="match status" value="1"/>
</dbReference>
<dbReference type="InterPro" id="IPR002035">
    <property type="entry name" value="VWF_A"/>
</dbReference>
<accession>A0A4V6D2Y1</accession>
<reference evidence="2" key="1">
    <citation type="submission" date="2019-03" db="EMBL/GenBank/DDBJ databases">
        <title>WGS assembly of Setaria viridis.</title>
        <authorList>
            <person name="Huang P."/>
            <person name="Jenkins J."/>
            <person name="Grimwood J."/>
            <person name="Barry K."/>
            <person name="Healey A."/>
            <person name="Mamidi S."/>
            <person name="Sreedasyam A."/>
            <person name="Shu S."/>
            <person name="Feldman M."/>
            <person name="Wu J."/>
            <person name="Yu Y."/>
            <person name="Chen C."/>
            <person name="Johnson J."/>
            <person name="Rokhsar D."/>
            <person name="Baxter I."/>
            <person name="Schmutz J."/>
            <person name="Brutnell T."/>
            <person name="Kellogg E."/>
        </authorList>
    </citation>
    <scope>NUCLEOTIDE SEQUENCE [LARGE SCALE GENOMIC DNA]</scope>
</reference>
<dbReference type="SMART" id="SM00327">
    <property type="entry name" value="VWA"/>
    <property type="match status" value="1"/>
</dbReference>
<dbReference type="InterPro" id="IPR051266">
    <property type="entry name" value="CLCR"/>
</dbReference>
<dbReference type="Gramene" id="TKW00426">
    <property type="protein sequence ID" value="TKW00426"/>
    <property type="gene ID" value="SEVIR_8G107600v2"/>
</dbReference>
<organism evidence="2 3">
    <name type="scientific">Setaria viridis</name>
    <name type="common">Green bristlegrass</name>
    <name type="synonym">Setaria italica subsp. viridis</name>
    <dbReference type="NCBI Taxonomy" id="4556"/>
    <lineage>
        <taxon>Eukaryota</taxon>
        <taxon>Viridiplantae</taxon>
        <taxon>Streptophyta</taxon>
        <taxon>Embryophyta</taxon>
        <taxon>Tracheophyta</taxon>
        <taxon>Spermatophyta</taxon>
        <taxon>Magnoliopsida</taxon>
        <taxon>Liliopsida</taxon>
        <taxon>Poales</taxon>
        <taxon>Poaceae</taxon>
        <taxon>PACMAD clade</taxon>
        <taxon>Panicoideae</taxon>
        <taxon>Panicodae</taxon>
        <taxon>Paniceae</taxon>
        <taxon>Cenchrinae</taxon>
        <taxon>Setaria</taxon>
    </lineage>
</organism>
<dbReference type="InterPro" id="IPR036465">
    <property type="entry name" value="vWFA_dom_sf"/>
</dbReference>
<proteinExistence type="predicted"/>
<gene>
    <name evidence="2" type="ORF">SEVIR_8G107600v2</name>
</gene>
<evidence type="ECO:0000313" key="2">
    <source>
        <dbReference type="EMBL" id="TKW00426.1"/>
    </source>
</evidence>
<dbReference type="Proteomes" id="UP000298652">
    <property type="component" value="Chromosome 8"/>
</dbReference>
<dbReference type="SUPFAM" id="SSF53300">
    <property type="entry name" value="vWA-like"/>
    <property type="match status" value="1"/>
</dbReference>
<protein>
    <recommendedName>
        <fullName evidence="1">VWFA domain-containing protein</fullName>
    </recommendedName>
</protein>
<keyword evidence="3" id="KW-1185">Reference proteome</keyword>
<dbReference type="AlphaFoldDB" id="A0A4V6D2Y1"/>
<dbReference type="PANTHER" id="PTHR10579:SF166">
    <property type="entry name" value="VWFA DOMAIN-CONTAINING PROTEIN"/>
    <property type="match status" value="1"/>
</dbReference>
<dbReference type="PROSITE" id="PS50234">
    <property type="entry name" value="VWFA"/>
    <property type="match status" value="1"/>
</dbReference>
<name>A0A4V6D2Y1_SETVI</name>
<dbReference type="Gene3D" id="3.40.50.410">
    <property type="entry name" value="von Willebrand factor, type A domain"/>
    <property type="match status" value="1"/>
</dbReference>
<sequence length="337" mass="35871">MEGQVPAASALQLSTFTKIKSIPVAVRLTAPGADQPVHIPVDVVVAIDTSMSTTFPGKEKMLELEKAAVELVAGKLGPSDRLAVVPFFNEVAKDPAAKEMERLLPMSDQNKEKIGALVKVRTYAPGHGTRFSTALDKAETILMERDDVSRAAFIIFLSDGGDDTILSEKEWTRGNSALKDPKYPVHTFGFTNHKADTLGHIAGKTNGTYFPGDIATRDDLGKFAAAFGGLVSRPFSAANARVELASVHPGVSISKIESGEKNASIRKDARSGYVDVGAINAGETTEFTVYMDLPEGEAPANVMEVLAVDGSYTQGWDGKPATLGRCVVVGGYKVLTE</sequence>
<dbReference type="OMA" id="AGMEAME"/>
<feature type="domain" description="VWFA" evidence="1">
    <location>
        <begin position="42"/>
        <end position="230"/>
    </location>
</feature>